<dbReference type="GO" id="GO:0016491">
    <property type="term" value="F:oxidoreductase activity"/>
    <property type="evidence" value="ECO:0007669"/>
    <property type="project" value="UniProtKB-KW"/>
</dbReference>
<dbReference type="InterPro" id="IPR013154">
    <property type="entry name" value="ADH-like_N"/>
</dbReference>
<dbReference type="PANTHER" id="PTHR42813:SF3">
    <property type="entry name" value="GLUTATHIONE-INDEPENDENT FORMALDEHYDE DEHYDROGENASE"/>
    <property type="match status" value="1"/>
</dbReference>
<dbReference type="InterPro" id="IPR011032">
    <property type="entry name" value="GroES-like_sf"/>
</dbReference>
<dbReference type="Proteomes" id="UP001152049">
    <property type="component" value="Unassembled WGS sequence"/>
</dbReference>
<proteinExistence type="inferred from homology"/>
<feature type="domain" description="Alcohol dehydrogenase-like C-terminal" evidence="8">
    <location>
        <begin position="188"/>
        <end position="324"/>
    </location>
</feature>
<feature type="domain" description="Alcohol dehydrogenase-like N-terminal" evidence="9">
    <location>
        <begin position="32"/>
        <end position="141"/>
    </location>
</feature>
<dbReference type="InterPro" id="IPR013149">
    <property type="entry name" value="ADH-like_C"/>
</dbReference>
<dbReference type="CDD" id="cd08282">
    <property type="entry name" value="PFDH_like"/>
    <property type="match status" value="1"/>
</dbReference>
<evidence type="ECO:0000259" key="9">
    <source>
        <dbReference type="Pfam" id="PF08240"/>
    </source>
</evidence>
<dbReference type="AlphaFoldDB" id="A0A9W8RZ17"/>
<dbReference type="EMBL" id="JAOQAZ010000015">
    <property type="protein sequence ID" value="KAJ4258743.1"/>
    <property type="molecule type" value="Genomic_DNA"/>
</dbReference>
<protein>
    <recommendedName>
        <fullName evidence="12">Alcohol dehydrogenase</fullName>
    </recommendedName>
</protein>
<sequence length="379" mass="40788">MSLNGSMQAVLWEGVPFQMNVATVPVPTLREPTDALVRISASALCGTDLHTYRGLFGSPDVPWIMGHEGMGYVQEVGDAVNVVSVGDLVVVPSQADVGYLPVLGPASAEGFGLGTTYGDGGGCQSEYVRVPFADDSLIPVPGRSNRTNSTVDDIDYLFLSDIFPTGWAALDCSNFEPGDTVAVFGAGPVGLLAAYSAVLRGANKVYVIDYVQDRLDLAASIGAIPINFRETNPVEKIMVSEPNGVDRSLDCVGAEAMNNRLERQQNIILNQMVEVTRPRGGIGIVGEHSTVGNDTAGVPLGSTLEPIYEFPFSQLYMKSLSIRGGSVDPKLYATQLVELIVSGKARPSFIISALINMEEVPRYYERFDKREEVKVVIRF</sequence>
<evidence type="ECO:0000256" key="6">
    <source>
        <dbReference type="ARBA" id="ARBA00023027"/>
    </source>
</evidence>
<comment type="cofactor">
    <cofactor evidence="1 7">
        <name>Zn(2+)</name>
        <dbReference type="ChEBI" id="CHEBI:29105"/>
    </cofactor>
</comment>
<dbReference type="GO" id="GO:0008270">
    <property type="term" value="F:zinc ion binding"/>
    <property type="evidence" value="ECO:0007669"/>
    <property type="project" value="InterPro"/>
</dbReference>
<name>A0A9W8RZ17_9HYPO</name>
<keyword evidence="5" id="KW-0560">Oxidoreductase</keyword>
<evidence type="ECO:0000256" key="2">
    <source>
        <dbReference type="ARBA" id="ARBA00008072"/>
    </source>
</evidence>
<keyword evidence="3 7" id="KW-0479">Metal-binding</keyword>
<gene>
    <name evidence="10" type="ORF">NW762_007830</name>
</gene>
<dbReference type="Gene3D" id="3.40.50.720">
    <property type="entry name" value="NAD(P)-binding Rossmann-like Domain"/>
    <property type="match status" value="1"/>
</dbReference>
<keyword evidence="6" id="KW-0520">NAD</keyword>
<evidence type="ECO:0000256" key="4">
    <source>
        <dbReference type="ARBA" id="ARBA00022833"/>
    </source>
</evidence>
<dbReference type="InterPro" id="IPR002328">
    <property type="entry name" value="ADH_Zn_CS"/>
</dbReference>
<dbReference type="SUPFAM" id="SSF51735">
    <property type="entry name" value="NAD(P)-binding Rossmann-fold domains"/>
    <property type="match status" value="1"/>
</dbReference>
<dbReference type="PANTHER" id="PTHR42813">
    <property type="entry name" value="ZINC-TYPE ALCOHOL DEHYDROGENASE-LIKE"/>
    <property type="match status" value="1"/>
</dbReference>
<dbReference type="SUPFAM" id="SSF50129">
    <property type="entry name" value="GroES-like"/>
    <property type="match status" value="1"/>
</dbReference>
<dbReference type="OrthoDB" id="3941538at2759"/>
<evidence type="ECO:0000256" key="3">
    <source>
        <dbReference type="ARBA" id="ARBA00022723"/>
    </source>
</evidence>
<evidence type="ECO:0000259" key="8">
    <source>
        <dbReference type="Pfam" id="PF00107"/>
    </source>
</evidence>
<comment type="similarity">
    <text evidence="2 7">Belongs to the zinc-containing alcohol dehydrogenase family.</text>
</comment>
<evidence type="ECO:0008006" key="12">
    <source>
        <dbReference type="Google" id="ProtNLM"/>
    </source>
</evidence>
<evidence type="ECO:0000256" key="7">
    <source>
        <dbReference type="RuleBase" id="RU361277"/>
    </source>
</evidence>
<dbReference type="Pfam" id="PF00107">
    <property type="entry name" value="ADH_zinc_N"/>
    <property type="match status" value="1"/>
</dbReference>
<organism evidence="10 11">
    <name type="scientific">Fusarium torreyae</name>
    <dbReference type="NCBI Taxonomy" id="1237075"/>
    <lineage>
        <taxon>Eukaryota</taxon>
        <taxon>Fungi</taxon>
        <taxon>Dikarya</taxon>
        <taxon>Ascomycota</taxon>
        <taxon>Pezizomycotina</taxon>
        <taxon>Sordariomycetes</taxon>
        <taxon>Hypocreomycetidae</taxon>
        <taxon>Hypocreales</taxon>
        <taxon>Nectriaceae</taxon>
        <taxon>Fusarium</taxon>
    </lineage>
</organism>
<keyword evidence="4 7" id="KW-0862">Zinc</keyword>
<evidence type="ECO:0000313" key="10">
    <source>
        <dbReference type="EMBL" id="KAJ4258743.1"/>
    </source>
</evidence>
<evidence type="ECO:0000256" key="5">
    <source>
        <dbReference type="ARBA" id="ARBA00023002"/>
    </source>
</evidence>
<dbReference type="InterPro" id="IPR036291">
    <property type="entry name" value="NAD(P)-bd_dom_sf"/>
</dbReference>
<comment type="caution">
    <text evidence="10">The sequence shown here is derived from an EMBL/GenBank/DDBJ whole genome shotgun (WGS) entry which is preliminary data.</text>
</comment>
<evidence type="ECO:0000313" key="11">
    <source>
        <dbReference type="Proteomes" id="UP001152049"/>
    </source>
</evidence>
<evidence type="ECO:0000256" key="1">
    <source>
        <dbReference type="ARBA" id="ARBA00001947"/>
    </source>
</evidence>
<dbReference type="Gene3D" id="3.90.180.10">
    <property type="entry name" value="Medium-chain alcohol dehydrogenases, catalytic domain"/>
    <property type="match status" value="1"/>
</dbReference>
<dbReference type="PROSITE" id="PS00059">
    <property type="entry name" value="ADH_ZINC"/>
    <property type="match status" value="1"/>
</dbReference>
<keyword evidence="11" id="KW-1185">Reference proteome</keyword>
<accession>A0A9W8RZ17</accession>
<reference evidence="10" key="1">
    <citation type="submission" date="2022-09" db="EMBL/GenBank/DDBJ databases">
        <title>Fusarium specimens isolated from Avocado Roots.</title>
        <authorList>
            <person name="Stajich J."/>
            <person name="Roper C."/>
            <person name="Heimlech-Rivalta G."/>
        </authorList>
    </citation>
    <scope>NUCLEOTIDE SEQUENCE</scope>
    <source>
        <strain evidence="10">CF00136</strain>
    </source>
</reference>
<dbReference type="Pfam" id="PF08240">
    <property type="entry name" value="ADH_N"/>
    <property type="match status" value="1"/>
</dbReference>